<keyword evidence="1" id="KW-0723">Serine/threonine-protein kinase</keyword>
<feature type="domain" description="Histidine kinase/HSP90-like ATPase" evidence="2">
    <location>
        <begin position="10"/>
        <end position="107"/>
    </location>
</feature>
<dbReference type="Pfam" id="PF13581">
    <property type="entry name" value="HATPase_c_2"/>
    <property type="match status" value="1"/>
</dbReference>
<gene>
    <name evidence="3" type="ORF">J4573_36125</name>
</gene>
<dbReference type="AlphaFoldDB" id="A0A939PPZ3"/>
<dbReference type="PANTHER" id="PTHR35526">
    <property type="entry name" value="ANTI-SIGMA-F FACTOR RSBW-RELATED"/>
    <property type="match status" value="1"/>
</dbReference>
<dbReference type="EMBL" id="JAGEOJ010000016">
    <property type="protein sequence ID" value="MBO2452566.1"/>
    <property type="molecule type" value="Genomic_DNA"/>
</dbReference>
<organism evidence="3 4">
    <name type="scientific">Actinomadura barringtoniae</name>
    <dbReference type="NCBI Taxonomy" id="1427535"/>
    <lineage>
        <taxon>Bacteria</taxon>
        <taxon>Bacillati</taxon>
        <taxon>Actinomycetota</taxon>
        <taxon>Actinomycetes</taxon>
        <taxon>Streptosporangiales</taxon>
        <taxon>Thermomonosporaceae</taxon>
        <taxon>Actinomadura</taxon>
    </lineage>
</organism>
<keyword evidence="3" id="KW-0067">ATP-binding</keyword>
<keyword evidence="1" id="KW-0418">Kinase</keyword>
<dbReference type="Gene3D" id="3.30.565.10">
    <property type="entry name" value="Histidine kinase-like ATPase, C-terminal domain"/>
    <property type="match status" value="1"/>
</dbReference>
<keyword evidence="1" id="KW-0808">Transferase</keyword>
<keyword evidence="3" id="KW-0547">Nucleotide-binding</keyword>
<sequence>MPRKLAEITLESWGLTHLRLPVTSVVSELVTNSAKAVSSAEIEVSLHLQDAWLRLEVWDSSNVIPDVPIELDLDAEDGRGLWVAAHLADKFGIDPQARGGKTIWAMWQHDPSGGDQGESHCP</sequence>
<comment type="caution">
    <text evidence="3">The sequence shown here is derived from an EMBL/GenBank/DDBJ whole genome shotgun (WGS) entry which is preliminary data.</text>
</comment>
<reference evidence="3" key="1">
    <citation type="submission" date="2021-03" db="EMBL/GenBank/DDBJ databases">
        <authorList>
            <person name="Kanchanasin P."/>
            <person name="Saeng-In P."/>
            <person name="Phongsopitanun W."/>
            <person name="Yuki M."/>
            <person name="Kudo T."/>
            <person name="Ohkuma M."/>
            <person name="Tanasupawat S."/>
        </authorList>
    </citation>
    <scope>NUCLEOTIDE SEQUENCE</scope>
    <source>
        <strain evidence="3">GKU 128</strain>
    </source>
</reference>
<dbReference type="InterPro" id="IPR036890">
    <property type="entry name" value="HATPase_C_sf"/>
</dbReference>
<evidence type="ECO:0000259" key="2">
    <source>
        <dbReference type="Pfam" id="PF13581"/>
    </source>
</evidence>
<dbReference type="GO" id="GO:0005524">
    <property type="term" value="F:ATP binding"/>
    <property type="evidence" value="ECO:0007669"/>
    <property type="project" value="UniProtKB-KW"/>
</dbReference>
<dbReference type="Proteomes" id="UP000669179">
    <property type="component" value="Unassembled WGS sequence"/>
</dbReference>
<evidence type="ECO:0000313" key="3">
    <source>
        <dbReference type="EMBL" id="MBO2452566.1"/>
    </source>
</evidence>
<protein>
    <submittedName>
        <fullName evidence="3">ATP-binding protein</fullName>
    </submittedName>
</protein>
<evidence type="ECO:0000313" key="4">
    <source>
        <dbReference type="Proteomes" id="UP000669179"/>
    </source>
</evidence>
<evidence type="ECO:0000256" key="1">
    <source>
        <dbReference type="ARBA" id="ARBA00022527"/>
    </source>
</evidence>
<dbReference type="SUPFAM" id="SSF55874">
    <property type="entry name" value="ATPase domain of HSP90 chaperone/DNA topoisomerase II/histidine kinase"/>
    <property type="match status" value="1"/>
</dbReference>
<dbReference type="PANTHER" id="PTHR35526:SF3">
    <property type="entry name" value="ANTI-SIGMA-F FACTOR RSBW"/>
    <property type="match status" value="1"/>
</dbReference>
<dbReference type="InterPro" id="IPR003594">
    <property type="entry name" value="HATPase_dom"/>
</dbReference>
<dbReference type="CDD" id="cd16936">
    <property type="entry name" value="HATPase_RsbW-like"/>
    <property type="match status" value="1"/>
</dbReference>
<dbReference type="InterPro" id="IPR050267">
    <property type="entry name" value="Anti-sigma-factor_SerPK"/>
</dbReference>
<accession>A0A939PPZ3</accession>
<keyword evidence="4" id="KW-1185">Reference proteome</keyword>
<dbReference type="RefSeq" id="WP_208260575.1">
    <property type="nucleotide sequence ID" value="NZ_JAGEOJ010000016.1"/>
</dbReference>
<name>A0A939PPZ3_9ACTN</name>
<proteinExistence type="predicted"/>
<dbReference type="GO" id="GO:0004674">
    <property type="term" value="F:protein serine/threonine kinase activity"/>
    <property type="evidence" value="ECO:0007669"/>
    <property type="project" value="UniProtKB-KW"/>
</dbReference>